<organism evidence="2">
    <name type="scientific">Oryza brachyantha</name>
    <name type="common">malo sina</name>
    <dbReference type="NCBI Taxonomy" id="4533"/>
    <lineage>
        <taxon>Eukaryota</taxon>
        <taxon>Viridiplantae</taxon>
        <taxon>Streptophyta</taxon>
        <taxon>Embryophyta</taxon>
        <taxon>Tracheophyta</taxon>
        <taxon>Spermatophyta</taxon>
        <taxon>Magnoliopsida</taxon>
        <taxon>Liliopsida</taxon>
        <taxon>Poales</taxon>
        <taxon>Poaceae</taxon>
        <taxon>BOP clade</taxon>
        <taxon>Oryzoideae</taxon>
        <taxon>Oryzeae</taxon>
        <taxon>Oryzinae</taxon>
        <taxon>Oryza</taxon>
    </lineage>
</organism>
<feature type="transmembrane region" description="Helical" evidence="1">
    <location>
        <begin position="27"/>
        <end position="52"/>
    </location>
</feature>
<proteinExistence type="predicted"/>
<evidence type="ECO:0000313" key="2">
    <source>
        <dbReference type="EnsemblPlants" id="OB06G26850.1"/>
    </source>
</evidence>
<reference evidence="2" key="1">
    <citation type="journal article" date="2013" name="Nat. Commun.">
        <title>Whole-genome sequencing of Oryza brachyantha reveals mechanisms underlying Oryza genome evolution.</title>
        <authorList>
            <person name="Chen J."/>
            <person name="Huang Q."/>
            <person name="Gao D."/>
            <person name="Wang J."/>
            <person name="Lang Y."/>
            <person name="Liu T."/>
            <person name="Li B."/>
            <person name="Bai Z."/>
            <person name="Luis Goicoechea J."/>
            <person name="Liang C."/>
            <person name="Chen C."/>
            <person name="Zhang W."/>
            <person name="Sun S."/>
            <person name="Liao Y."/>
            <person name="Zhang X."/>
            <person name="Yang L."/>
            <person name="Song C."/>
            <person name="Wang M."/>
            <person name="Shi J."/>
            <person name="Liu G."/>
            <person name="Liu J."/>
            <person name="Zhou H."/>
            <person name="Zhou W."/>
            <person name="Yu Q."/>
            <person name="An N."/>
            <person name="Chen Y."/>
            <person name="Cai Q."/>
            <person name="Wang B."/>
            <person name="Liu B."/>
            <person name="Min J."/>
            <person name="Huang Y."/>
            <person name="Wu H."/>
            <person name="Li Z."/>
            <person name="Zhang Y."/>
            <person name="Yin Y."/>
            <person name="Song W."/>
            <person name="Jiang J."/>
            <person name="Jackson S.A."/>
            <person name="Wing R.A."/>
            <person name="Wang J."/>
            <person name="Chen M."/>
        </authorList>
    </citation>
    <scope>NUCLEOTIDE SEQUENCE [LARGE SCALE GENOMIC DNA]</scope>
    <source>
        <strain evidence="2">cv. IRGC 101232</strain>
    </source>
</reference>
<accession>J3MF91</accession>
<name>J3MF91_ORYBR</name>
<dbReference type="Gramene" id="OB06G26850.1">
    <property type="protein sequence ID" value="OB06G26850.1"/>
    <property type="gene ID" value="OB06G26850"/>
</dbReference>
<sequence length="101" mass="10448">MTIFNSAVLMDYLVDGPAWTGGAIGGVLFSATLLLAFAMLLCGNALTLIGLVGRLSGGRRVAVASKCLAVGCVSLSAITSLRRLICAFPQDLANLCRLCMP</sequence>
<dbReference type="Proteomes" id="UP000006038">
    <property type="component" value="Chromosome 6"/>
</dbReference>
<dbReference type="EnsemblPlants" id="OB06G26850.1">
    <property type="protein sequence ID" value="OB06G26850.1"/>
    <property type="gene ID" value="OB06G26850"/>
</dbReference>
<keyword evidence="3" id="KW-1185">Reference proteome</keyword>
<dbReference type="HOGENOM" id="CLU_143784_0_0_1"/>
<dbReference type="OMA" id="AFATFIC"/>
<evidence type="ECO:0000256" key="1">
    <source>
        <dbReference type="SAM" id="Phobius"/>
    </source>
</evidence>
<reference evidence="2" key="2">
    <citation type="submission" date="2013-04" db="UniProtKB">
        <authorList>
            <consortium name="EnsemblPlants"/>
        </authorList>
    </citation>
    <scope>IDENTIFICATION</scope>
</reference>
<dbReference type="AlphaFoldDB" id="J3MF91"/>
<keyword evidence="1" id="KW-0812">Transmembrane</keyword>
<keyword evidence="1" id="KW-1133">Transmembrane helix</keyword>
<keyword evidence="1" id="KW-0472">Membrane</keyword>
<evidence type="ECO:0000313" key="3">
    <source>
        <dbReference type="Proteomes" id="UP000006038"/>
    </source>
</evidence>
<protein>
    <submittedName>
        <fullName evidence="2">Uncharacterized protein</fullName>
    </submittedName>
</protein>